<dbReference type="CDD" id="cd03360">
    <property type="entry name" value="LbH_AT_putative"/>
    <property type="match status" value="1"/>
</dbReference>
<evidence type="ECO:0000313" key="2">
    <source>
        <dbReference type="EMBL" id="MDQ0114832.1"/>
    </source>
</evidence>
<dbReference type="InterPro" id="IPR020019">
    <property type="entry name" value="AcTrfase_PglD-like"/>
</dbReference>
<dbReference type="InterPro" id="IPR041561">
    <property type="entry name" value="PglD_N"/>
</dbReference>
<gene>
    <name evidence="2" type="ORF">J2T15_004289</name>
</gene>
<organism evidence="2 3">
    <name type="scientific">Paenibacillus harenae</name>
    <dbReference type="NCBI Taxonomy" id="306543"/>
    <lineage>
        <taxon>Bacteria</taxon>
        <taxon>Bacillati</taxon>
        <taxon>Bacillota</taxon>
        <taxon>Bacilli</taxon>
        <taxon>Bacillales</taxon>
        <taxon>Paenibacillaceae</taxon>
        <taxon>Paenibacillus</taxon>
    </lineage>
</organism>
<evidence type="ECO:0000313" key="3">
    <source>
        <dbReference type="Proteomes" id="UP001229346"/>
    </source>
</evidence>
<proteinExistence type="predicted"/>
<evidence type="ECO:0000259" key="1">
    <source>
        <dbReference type="Pfam" id="PF17836"/>
    </source>
</evidence>
<dbReference type="Gene3D" id="2.160.10.10">
    <property type="entry name" value="Hexapeptide repeat proteins"/>
    <property type="match status" value="1"/>
</dbReference>
<comment type="caution">
    <text evidence="2">The sequence shown here is derived from an EMBL/GenBank/DDBJ whole genome shotgun (WGS) entry which is preliminary data.</text>
</comment>
<dbReference type="InterPro" id="IPR050179">
    <property type="entry name" value="Trans_hexapeptide_repeat"/>
</dbReference>
<feature type="domain" description="PglD N-terminal" evidence="1">
    <location>
        <begin position="4"/>
        <end position="79"/>
    </location>
</feature>
<dbReference type="InterPro" id="IPR011004">
    <property type="entry name" value="Trimer_LpxA-like_sf"/>
</dbReference>
<keyword evidence="3" id="KW-1185">Reference proteome</keyword>
<name>A0ABT9U5A4_PAEHA</name>
<reference evidence="2 3" key="1">
    <citation type="submission" date="2023-07" db="EMBL/GenBank/DDBJ databases">
        <title>Sorghum-associated microbial communities from plants grown in Nebraska, USA.</title>
        <authorList>
            <person name="Schachtman D."/>
        </authorList>
    </citation>
    <scope>NUCLEOTIDE SEQUENCE [LARGE SCALE GENOMIC DNA]</scope>
    <source>
        <strain evidence="2 3">CC482</strain>
    </source>
</reference>
<dbReference type="NCBIfam" id="TIGR03570">
    <property type="entry name" value="NeuD_NnaD"/>
    <property type="match status" value="1"/>
</dbReference>
<accession>A0ABT9U5A4</accession>
<dbReference type="EMBL" id="JAUSSU010000009">
    <property type="protein sequence ID" value="MDQ0114832.1"/>
    <property type="molecule type" value="Genomic_DNA"/>
</dbReference>
<dbReference type="SUPFAM" id="SSF51161">
    <property type="entry name" value="Trimeric LpxA-like enzymes"/>
    <property type="match status" value="1"/>
</dbReference>
<dbReference type="Proteomes" id="UP001229346">
    <property type="component" value="Unassembled WGS sequence"/>
</dbReference>
<dbReference type="Pfam" id="PF17836">
    <property type="entry name" value="PglD_N"/>
    <property type="match status" value="1"/>
</dbReference>
<dbReference type="RefSeq" id="WP_307206224.1">
    <property type="nucleotide sequence ID" value="NZ_JAUSSU010000009.1"/>
</dbReference>
<dbReference type="Gene3D" id="3.40.50.20">
    <property type="match status" value="1"/>
</dbReference>
<sequence length="217" mass="22786">MKSILVYGAGGHAKVVIDVIEKAGIYRIAGLLDGNKPVGTNAYGYSVLGDESYIHSDDNIHGIIVAIGDNWLRAKIVHAIRAIKPECVFITAIHPQATVARGAVIGEGTVLMAGAVVNSDTIIGSHCVLNTISSVDHDSRLDDYVTMAPHAATGGGVRIESYCTISIGASLIHSVTVHEHTVIGAGATVLSAIESYSVAYGTPARVVRKREAGERYL</sequence>
<protein>
    <submittedName>
        <fullName evidence="2">Sugar O-acyltransferase (Sialic acid O-acetyltransferase NeuD family)</fullName>
    </submittedName>
</protein>
<dbReference type="PANTHER" id="PTHR43300">
    <property type="entry name" value="ACETYLTRANSFERASE"/>
    <property type="match status" value="1"/>
</dbReference>
<dbReference type="PANTHER" id="PTHR43300:SF7">
    <property type="entry name" value="UDP-N-ACETYLBACILLOSAMINE N-ACETYLTRANSFERASE"/>
    <property type="match status" value="1"/>
</dbReference>